<dbReference type="SUPFAM" id="SSF57850">
    <property type="entry name" value="RING/U-box"/>
    <property type="match status" value="1"/>
</dbReference>
<keyword evidence="10" id="KW-1185">Reference proteome</keyword>
<dbReference type="InterPro" id="IPR001841">
    <property type="entry name" value="Znf_RING"/>
</dbReference>
<organism evidence="9 10">
    <name type="scientific">Cannabis sativa</name>
    <name type="common">Hemp</name>
    <name type="synonym">Marijuana</name>
    <dbReference type="NCBI Taxonomy" id="3483"/>
    <lineage>
        <taxon>Eukaryota</taxon>
        <taxon>Viridiplantae</taxon>
        <taxon>Streptophyta</taxon>
        <taxon>Embryophyta</taxon>
        <taxon>Tracheophyta</taxon>
        <taxon>Spermatophyta</taxon>
        <taxon>Magnoliopsida</taxon>
        <taxon>eudicotyledons</taxon>
        <taxon>Gunneridae</taxon>
        <taxon>Pentapetalae</taxon>
        <taxon>rosids</taxon>
        <taxon>fabids</taxon>
        <taxon>Rosales</taxon>
        <taxon>Cannabaceae</taxon>
        <taxon>Cannabis</taxon>
    </lineage>
</organism>
<keyword evidence="2" id="KW-0963">Cytoplasm</keyword>
<feature type="region of interest" description="Disordered" evidence="7">
    <location>
        <begin position="130"/>
        <end position="192"/>
    </location>
</feature>
<dbReference type="GO" id="GO:0045944">
    <property type="term" value="P:positive regulation of transcription by RNA polymerase II"/>
    <property type="evidence" value="ECO:0007669"/>
    <property type="project" value="TreeGrafter"/>
</dbReference>
<dbReference type="CDD" id="cd16536">
    <property type="entry name" value="RING-HC_RNF10"/>
    <property type="match status" value="1"/>
</dbReference>
<evidence type="ECO:0000313" key="9">
    <source>
        <dbReference type="EnsemblPlants" id="cds.evm.model.10.1803"/>
    </source>
</evidence>
<dbReference type="Gramene" id="evm.model.10.1803">
    <property type="protein sequence ID" value="cds.evm.model.10.1803"/>
    <property type="gene ID" value="evm.TU.10.1803"/>
</dbReference>
<keyword evidence="3" id="KW-0479">Metal-binding</keyword>
<evidence type="ECO:0000256" key="7">
    <source>
        <dbReference type="SAM" id="MobiDB-lite"/>
    </source>
</evidence>
<dbReference type="InterPro" id="IPR018957">
    <property type="entry name" value="Znf_C3HC4_RING-type"/>
</dbReference>
<dbReference type="GO" id="GO:0000976">
    <property type="term" value="F:transcription cis-regulatory region binding"/>
    <property type="evidence" value="ECO:0007669"/>
    <property type="project" value="TreeGrafter"/>
</dbReference>
<evidence type="ECO:0000313" key="10">
    <source>
        <dbReference type="Proteomes" id="UP000596661"/>
    </source>
</evidence>
<dbReference type="InterPro" id="IPR013083">
    <property type="entry name" value="Znf_RING/FYVE/PHD"/>
</dbReference>
<dbReference type="PROSITE" id="PS00518">
    <property type="entry name" value="ZF_RING_1"/>
    <property type="match status" value="1"/>
</dbReference>
<evidence type="ECO:0000256" key="4">
    <source>
        <dbReference type="ARBA" id="ARBA00022771"/>
    </source>
</evidence>
<keyword evidence="4 6" id="KW-0863">Zinc-finger</keyword>
<dbReference type="PROSITE" id="PS50089">
    <property type="entry name" value="ZF_RING_2"/>
    <property type="match status" value="1"/>
</dbReference>
<evidence type="ECO:0000256" key="1">
    <source>
        <dbReference type="ARBA" id="ARBA00004496"/>
    </source>
</evidence>
<dbReference type="OMA" id="PRWKKCP"/>
<dbReference type="InterPro" id="IPR039739">
    <property type="entry name" value="MAG2/RNF10"/>
</dbReference>
<evidence type="ECO:0000256" key="2">
    <source>
        <dbReference type="ARBA" id="ARBA00022490"/>
    </source>
</evidence>
<keyword evidence="5" id="KW-0862">Zinc</keyword>
<dbReference type="AlphaFoldDB" id="A0A803QKY4"/>
<evidence type="ECO:0000256" key="6">
    <source>
        <dbReference type="PROSITE-ProRule" id="PRU00175"/>
    </source>
</evidence>
<dbReference type="EnsemblPlants" id="evm.model.10.1803">
    <property type="protein sequence ID" value="cds.evm.model.10.1803"/>
    <property type="gene ID" value="evm.TU.10.1803"/>
</dbReference>
<feature type="region of interest" description="Disordered" evidence="7">
    <location>
        <begin position="771"/>
        <end position="797"/>
    </location>
</feature>
<dbReference type="PANTHER" id="PTHR12983">
    <property type="entry name" value="RING FINGER 10 FAMILY MEMBER"/>
    <property type="match status" value="1"/>
</dbReference>
<evidence type="ECO:0000256" key="5">
    <source>
        <dbReference type="ARBA" id="ARBA00022833"/>
    </source>
</evidence>
<dbReference type="Pfam" id="PF00097">
    <property type="entry name" value="zf-C3HC4"/>
    <property type="match status" value="1"/>
</dbReference>
<feature type="compositionally biased region" description="Polar residues" evidence="7">
    <location>
        <begin position="130"/>
        <end position="142"/>
    </location>
</feature>
<reference evidence="9" key="1">
    <citation type="submission" date="2021-03" db="UniProtKB">
        <authorList>
            <consortium name="EnsemblPlants"/>
        </authorList>
    </citation>
    <scope>IDENTIFICATION</scope>
</reference>
<accession>A0A803QKY4</accession>
<dbReference type="SMART" id="SM00184">
    <property type="entry name" value="RING"/>
    <property type="match status" value="1"/>
</dbReference>
<comment type="subcellular location">
    <subcellularLocation>
        <location evidence="1">Cytoplasm</location>
    </subcellularLocation>
</comment>
<dbReference type="Gene3D" id="3.30.40.10">
    <property type="entry name" value="Zinc/RING finger domain, C3HC4 (zinc finger)"/>
    <property type="match status" value="1"/>
</dbReference>
<dbReference type="Proteomes" id="UP000596661">
    <property type="component" value="Unassembled WGS sequence"/>
</dbReference>
<dbReference type="InterPro" id="IPR017907">
    <property type="entry name" value="Znf_RING_CS"/>
</dbReference>
<protein>
    <recommendedName>
        <fullName evidence="8">RING-type domain-containing protein</fullName>
    </recommendedName>
</protein>
<dbReference type="EMBL" id="UZAU01000821">
    <property type="status" value="NOT_ANNOTATED_CDS"/>
    <property type="molecule type" value="Genomic_DNA"/>
</dbReference>
<name>A0A803QKY4_CANSA</name>
<dbReference type="PANTHER" id="PTHR12983:SF9">
    <property type="entry name" value="E3 UBIQUITIN-PROTEIN LIGASE RNF10"/>
    <property type="match status" value="1"/>
</dbReference>
<dbReference type="GO" id="GO:0005737">
    <property type="term" value="C:cytoplasm"/>
    <property type="evidence" value="ECO:0007669"/>
    <property type="project" value="UniProtKB-SubCell"/>
</dbReference>
<evidence type="ECO:0000256" key="3">
    <source>
        <dbReference type="ARBA" id="ARBA00022723"/>
    </source>
</evidence>
<feature type="compositionally biased region" description="Polar residues" evidence="7">
    <location>
        <begin position="162"/>
        <end position="192"/>
    </location>
</feature>
<dbReference type="GO" id="GO:0008270">
    <property type="term" value="F:zinc ion binding"/>
    <property type="evidence" value="ECO:0007669"/>
    <property type="project" value="UniProtKB-KW"/>
</dbReference>
<sequence>MRVVARIDLGKILWATTSSLNAPNALVVEAKAATLALTTTIENKIQFEIVEGDAQVVIRAFNGEIKLWELSNFIEDLKNNNVGGAQFQFLILRLLYRVLACYAFGKCPFVSGTRDSGGLSKEVTELGRNVDNNLSHQMPNVHSQSRSGGRGAGSAQGRGKFSGTTVSPRNQQVSGHVNSHGSSASSGGRKAQVTSGNHLLNFHYDPISRSQPRAPPPRRHHKIKPYNKDLFLQANYKFVVLDSGNYTPESMDPDKMLRWEDIICLRYSTSSTVQCPICLESPLCPQITSCGHIFCFPCILQYLLMGKEDAKGDCWKRCPLCFVMISPKDLYTLVIENVNEYRVGDKVELLLLTRQKDSSMLSHKNKQEKDINVGSPEETYDPFSKFTFTSDVDLSVRKAISDLDGWLVRADAGLVDDLEKLPYVCAAMEHLEQRQKYWDEHRASDNVKSSEFGRNTGSYVTQPVADATQNNSDLVVSDTLSTEVSDKNKNFDNIGEVCLDAQICSDHPADASESLGPQEVVLSSSYDESNDRNSKVFGDVKEKDSYNFYQAADGQHIILHPINMKCLLHHFGSADLLPDRISGKILQLETVTQSEAIRRRFRFLSHFSLTTTFQLCEIDLSELLPPDSMLPFIEEIKKRAKQRKQVARKERKEKIKAEAAVEGPMPIFSSFVQSSRDESPIFSMDDFEALGTSPVASSSTSVVGERRLFSNVTKLGFAAGHDSPSLKIEEISSQLENLATTESSSAGSRNTGVLSFANVISRDKAVNSLEAPKMNELGKKGKKPSRVLLSTAGGRRY</sequence>
<evidence type="ECO:0000259" key="8">
    <source>
        <dbReference type="PROSITE" id="PS50089"/>
    </source>
</evidence>
<proteinExistence type="predicted"/>
<feature type="domain" description="RING-type" evidence="8">
    <location>
        <begin position="275"/>
        <end position="321"/>
    </location>
</feature>